<dbReference type="EMBL" id="GGFM01008220">
    <property type="protein sequence ID" value="MBW28971.1"/>
    <property type="molecule type" value="Transcribed_RNA"/>
</dbReference>
<dbReference type="AlphaFoldDB" id="A0A2M3ZKB0"/>
<proteinExistence type="predicted"/>
<reference evidence="1" key="1">
    <citation type="submission" date="2018-01" db="EMBL/GenBank/DDBJ databases">
        <title>An insight into the sialome of Amazonian anophelines.</title>
        <authorList>
            <person name="Ribeiro J.M."/>
            <person name="Scarpassa V."/>
            <person name="Calvo E."/>
        </authorList>
    </citation>
    <scope>NUCLEOTIDE SEQUENCE</scope>
    <source>
        <tissue evidence="1">Salivary glands</tissue>
    </source>
</reference>
<evidence type="ECO:0000313" key="1">
    <source>
        <dbReference type="EMBL" id="MBW28971.1"/>
    </source>
</evidence>
<sequence>MAMKMLYRGPSTRLETLIEKIQQNTNLGGVVGGVGLSMIAPGAIGGLKDFVALGQGRHIEQGEGISQI</sequence>
<protein>
    <submittedName>
        <fullName evidence="1">Uncharacterized protein</fullName>
    </submittedName>
</protein>
<name>A0A2M3ZKB0_9DIPT</name>
<organism evidence="1">
    <name type="scientific">Anopheles braziliensis</name>
    <dbReference type="NCBI Taxonomy" id="58242"/>
    <lineage>
        <taxon>Eukaryota</taxon>
        <taxon>Metazoa</taxon>
        <taxon>Ecdysozoa</taxon>
        <taxon>Arthropoda</taxon>
        <taxon>Hexapoda</taxon>
        <taxon>Insecta</taxon>
        <taxon>Pterygota</taxon>
        <taxon>Neoptera</taxon>
        <taxon>Endopterygota</taxon>
        <taxon>Diptera</taxon>
        <taxon>Nematocera</taxon>
        <taxon>Culicoidea</taxon>
        <taxon>Culicidae</taxon>
        <taxon>Anophelinae</taxon>
        <taxon>Anopheles</taxon>
    </lineage>
</organism>
<accession>A0A2M3ZKB0</accession>